<protein>
    <submittedName>
        <fullName evidence="1">Uncharacterized protein</fullName>
    </submittedName>
</protein>
<dbReference type="RefSeq" id="WP_090621580.1">
    <property type="nucleotide sequence ID" value="NZ_FOFD01000007.1"/>
</dbReference>
<name>A0A1H9R7E5_9EURY</name>
<reference evidence="2" key="1">
    <citation type="submission" date="2016-10" db="EMBL/GenBank/DDBJ databases">
        <authorList>
            <person name="Varghese N."/>
            <person name="Submissions S."/>
        </authorList>
    </citation>
    <scope>NUCLEOTIDE SEQUENCE [LARGE SCALE GENOMIC DNA]</scope>
    <source>
        <strain evidence="2">DSM 25055</strain>
    </source>
</reference>
<evidence type="ECO:0000313" key="2">
    <source>
        <dbReference type="Proteomes" id="UP000199114"/>
    </source>
</evidence>
<proteinExistence type="predicted"/>
<dbReference type="Proteomes" id="UP000199114">
    <property type="component" value="Unassembled WGS sequence"/>
</dbReference>
<dbReference type="AlphaFoldDB" id="A0A1H9R7E5"/>
<keyword evidence="2" id="KW-1185">Reference proteome</keyword>
<dbReference type="STRING" id="1186196.SAMN04489841_4300"/>
<sequence>MDSFSHPESLRDRESIPFHEETRSVDRTAFESIAEDVDSHAVVGITNDEGAVLLQNDGSHGWTLLAFPAEPGADWTTVVRQEATELLGIEVVLDQVERVRRLDLHLSSDDRQSVTMYNVVFRGAVDGTIDLEERRRTNDDPKLGWFTGVSDEQDGAVADDIRRFVADR</sequence>
<dbReference type="InterPro" id="IPR015797">
    <property type="entry name" value="NUDIX_hydrolase-like_dom_sf"/>
</dbReference>
<dbReference type="SUPFAM" id="SSF55811">
    <property type="entry name" value="Nudix"/>
    <property type="match status" value="1"/>
</dbReference>
<evidence type="ECO:0000313" key="1">
    <source>
        <dbReference type="EMBL" id="SER68527.1"/>
    </source>
</evidence>
<dbReference type="OrthoDB" id="195398at2157"/>
<accession>A0A1H9R7E5</accession>
<organism evidence="1 2">
    <name type="scientific">Natrinema salaciae</name>
    <dbReference type="NCBI Taxonomy" id="1186196"/>
    <lineage>
        <taxon>Archaea</taxon>
        <taxon>Methanobacteriati</taxon>
        <taxon>Methanobacteriota</taxon>
        <taxon>Stenosarchaea group</taxon>
        <taxon>Halobacteria</taxon>
        <taxon>Halobacteriales</taxon>
        <taxon>Natrialbaceae</taxon>
        <taxon>Natrinema</taxon>
    </lineage>
</organism>
<dbReference type="EMBL" id="FOFD01000007">
    <property type="protein sequence ID" value="SER68527.1"/>
    <property type="molecule type" value="Genomic_DNA"/>
</dbReference>
<gene>
    <name evidence="1" type="ORF">SAMN04489841_4300</name>
</gene>